<organism evidence="2 3">
    <name type="scientific">Nocardiopsis alba</name>
    <dbReference type="NCBI Taxonomy" id="53437"/>
    <lineage>
        <taxon>Bacteria</taxon>
        <taxon>Bacillati</taxon>
        <taxon>Actinomycetota</taxon>
        <taxon>Actinomycetes</taxon>
        <taxon>Streptosporangiales</taxon>
        <taxon>Nocardiopsidaceae</taxon>
        <taxon>Nocardiopsis</taxon>
    </lineage>
</organism>
<name>A0ABV5DQN2_9ACTN</name>
<dbReference type="RefSeq" id="WP_376736829.1">
    <property type="nucleotide sequence ID" value="NZ_JAYMRS010000001.1"/>
</dbReference>
<keyword evidence="1" id="KW-1133">Transmembrane helix</keyword>
<evidence type="ECO:0000313" key="3">
    <source>
        <dbReference type="Proteomes" id="UP001585053"/>
    </source>
</evidence>
<accession>A0ABV5DQN2</accession>
<keyword evidence="3" id="KW-1185">Reference proteome</keyword>
<gene>
    <name evidence="2" type="ORF">VSQ78_04230</name>
</gene>
<comment type="caution">
    <text evidence="2">The sequence shown here is derived from an EMBL/GenBank/DDBJ whole genome shotgun (WGS) entry which is preliminary data.</text>
</comment>
<feature type="transmembrane region" description="Helical" evidence="1">
    <location>
        <begin position="246"/>
        <end position="267"/>
    </location>
</feature>
<protein>
    <submittedName>
        <fullName evidence="2">Uncharacterized protein</fullName>
    </submittedName>
</protein>
<proteinExistence type="predicted"/>
<dbReference type="EMBL" id="JAYMRS010000001">
    <property type="protein sequence ID" value="MFB8766899.1"/>
    <property type="molecule type" value="Genomic_DNA"/>
</dbReference>
<reference evidence="2 3" key="1">
    <citation type="submission" date="2024-01" db="EMBL/GenBank/DDBJ databases">
        <title>Genome mining of biosynthetic gene clusters to explore secondary metabolites of Streptomyces sp.</title>
        <authorList>
            <person name="Baig A."/>
            <person name="Ajitkumar Shintre N."/>
            <person name="Kumar H."/>
            <person name="Anbarasu A."/>
            <person name="Ramaiah S."/>
        </authorList>
    </citation>
    <scope>NUCLEOTIDE SEQUENCE [LARGE SCALE GENOMIC DNA]</scope>
    <source>
        <strain evidence="2 3">A01</strain>
    </source>
</reference>
<evidence type="ECO:0000313" key="2">
    <source>
        <dbReference type="EMBL" id="MFB8766899.1"/>
    </source>
</evidence>
<feature type="transmembrane region" description="Helical" evidence="1">
    <location>
        <begin position="413"/>
        <end position="433"/>
    </location>
</feature>
<feature type="transmembrane region" description="Helical" evidence="1">
    <location>
        <begin position="215"/>
        <end position="234"/>
    </location>
</feature>
<evidence type="ECO:0000256" key="1">
    <source>
        <dbReference type="SAM" id="Phobius"/>
    </source>
</evidence>
<keyword evidence="1" id="KW-0472">Membrane</keyword>
<sequence length="652" mass="74070">MSGPGTVNTAGPHSFVGVQAGEVWNSDIYVVGPDDPPEREYELGVKYLECGVPDKARDHIERALNRGYDSSRVRFHLVLALLSKRSYRDLDRRNLETLKALSGRLIPDTEGAGEEAWHEALRVVLMLVACVDGSDADPDTVVDRLQALPNPQRDLALRHLGLVLTGSMKQAIWKKYQETAQRDRKSNDRTERAWIYFQPEPAPARARRPRPPSTSGWDVFGATLLAGGVLFLFFSLLRSALGHGSMAALLACLVTLVLLPAAGWHIALWDHKRRRVIAALKDQSPRTSQRTLPDNGFTERVESTFEHYFGKYTPVSEKRADWLEATKGIRRAQSREVARIYRETGVRPGQVNWLIRFLVRDVQQRRNAGLPLRPEEIHRVAKATRIRCQALCALSALGIGFVVVAAFQHAPVVTVGCVSALVFLSRFAIPLWLGNYSERRRFREETREHMDILAVRKAEYERWKDFLDRNRPTETEMEKWLEADKTLILHEAMSYHRLAWHEVITHAFLPTPDRPCKNAKMKGGPLRYSKYVIRIFLITNEGVREASAELDFERASWLLSERDNYRFDALSSVQVEMSSRYNYTLNITLTNGPTKSTIVSETPTLVGTDITRPKEEDQNETTKINLEAAGFPHTLRVLEGIAAEGKPWFDRQ</sequence>
<dbReference type="Proteomes" id="UP001585053">
    <property type="component" value="Unassembled WGS sequence"/>
</dbReference>
<feature type="transmembrane region" description="Helical" evidence="1">
    <location>
        <begin position="388"/>
        <end position="407"/>
    </location>
</feature>
<keyword evidence="1" id="KW-0812">Transmembrane</keyword>